<comment type="caution">
    <text evidence="3">The sequence shown here is derived from an EMBL/GenBank/DDBJ whole genome shotgun (WGS) entry which is preliminary data.</text>
</comment>
<reference evidence="3 4" key="1">
    <citation type="submission" date="2024-01" db="EMBL/GenBank/DDBJ databases">
        <title>A telomere-to-telomere, gap-free genome of sweet tea (Lithocarpus litseifolius).</title>
        <authorList>
            <person name="Zhou J."/>
        </authorList>
    </citation>
    <scope>NUCLEOTIDE SEQUENCE [LARGE SCALE GENOMIC DNA]</scope>
    <source>
        <strain evidence="3">Zhou-2022a</strain>
        <tissue evidence="3">Leaf</tissue>
    </source>
</reference>
<dbReference type="GO" id="GO:0003676">
    <property type="term" value="F:nucleic acid binding"/>
    <property type="evidence" value="ECO:0007669"/>
    <property type="project" value="InterPro"/>
</dbReference>
<keyword evidence="4" id="KW-1185">Reference proteome</keyword>
<protein>
    <recommendedName>
        <fullName evidence="5">Reverse transcriptase zinc-binding domain-containing protein</fullName>
    </recommendedName>
</protein>
<accession>A0AAW2E8F6</accession>
<feature type="domain" description="RNase H type-1" evidence="1">
    <location>
        <begin position="308"/>
        <end position="360"/>
    </location>
</feature>
<gene>
    <name evidence="3" type="ORF">SO802_004500</name>
</gene>
<organism evidence="3 4">
    <name type="scientific">Lithocarpus litseifolius</name>
    <dbReference type="NCBI Taxonomy" id="425828"/>
    <lineage>
        <taxon>Eukaryota</taxon>
        <taxon>Viridiplantae</taxon>
        <taxon>Streptophyta</taxon>
        <taxon>Embryophyta</taxon>
        <taxon>Tracheophyta</taxon>
        <taxon>Spermatophyta</taxon>
        <taxon>Magnoliopsida</taxon>
        <taxon>eudicotyledons</taxon>
        <taxon>Gunneridae</taxon>
        <taxon>Pentapetalae</taxon>
        <taxon>rosids</taxon>
        <taxon>fabids</taxon>
        <taxon>Fagales</taxon>
        <taxon>Fagaceae</taxon>
        <taxon>Lithocarpus</taxon>
    </lineage>
</organism>
<evidence type="ECO:0000313" key="4">
    <source>
        <dbReference type="Proteomes" id="UP001459277"/>
    </source>
</evidence>
<dbReference type="InterPro" id="IPR026960">
    <property type="entry name" value="RVT-Znf"/>
</dbReference>
<evidence type="ECO:0000313" key="3">
    <source>
        <dbReference type="EMBL" id="KAL0017431.1"/>
    </source>
</evidence>
<proteinExistence type="predicted"/>
<sequence>MDLSMQCYLTQSKQIRTFGLLGSVDVLMGPMSTRLHFIICTQCSTFVMDYGFDHAMLSSPIQADQDRLAYWAMFMFSWVQCLSLIDPLIGTWQIDLVRLALSPDNANRILSIPLSSRLPEDRLIRAYTAKGNFTVKSVYKVALSSSLGLVAGSSDGHDKRSFWKSLWSLNIPNKIKSFAWWASKNILPTKVNLCHQKVLTDLTCEACGIEVKSSGHLFWNCPRAQEVWSCSGLPIDLNGLHFQEYVGFIWHSKFMQCVGDEILELAITIAWSIWFNRNATWLGKTSQNASMIIQKARVLIDEFQQALGVEVVICHHEGRVVAALSMKLWYPFVPLEAEAMAFMEAIDFAWDFGIRMLILKVILLWYVML</sequence>
<dbReference type="InterPro" id="IPR002156">
    <property type="entry name" value="RNaseH_domain"/>
</dbReference>
<dbReference type="Proteomes" id="UP001459277">
    <property type="component" value="Unassembled WGS sequence"/>
</dbReference>
<dbReference type="AlphaFoldDB" id="A0AAW2E8F6"/>
<dbReference type="Pfam" id="PF13456">
    <property type="entry name" value="RVT_3"/>
    <property type="match status" value="1"/>
</dbReference>
<evidence type="ECO:0008006" key="5">
    <source>
        <dbReference type="Google" id="ProtNLM"/>
    </source>
</evidence>
<dbReference type="EMBL" id="JAZDWU010000001">
    <property type="protein sequence ID" value="KAL0017431.1"/>
    <property type="molecule type" value="Genomic_DNA"/>
</dbReference>
<evidence type="ECO:0000259" key="1">
    <source>
        <dbReference type="Pfam" id="PF13456"/>
    </source>
</evidence>
<name>A0AAW2E8F6_9ROSI</name>
<evidence type="ECO:0000259" key="2">
    <source>
        <dbReference type="Pfam" id="PF13966"/>
    </source>
</evidence>
<feature type="domain" description="Reverse transcriptase zinc-binding" evidence="2">
    <location>
        <begin position="133"/>
        <end position="228"/>
    </location>
</feature>
<dbReference type="Pfam" id="PF13966">
    <property type="entry name" value="zf-RVT"/>
    <property type="match status" value="1"/>
</dbReference>
<dbReference type="GO" id="GO:0004523">
    <property type="term" value="F:RNA-DNA hybrid ribonuclease activity"/>
    <property type="evidence" value="ECO:0007669"/>
    <property type="project" value="InterPro"/>
</dbReference>